<protein>
    <submittedName>
        <fullName evidence="1">Uncharacterized protein</fullName>
    </submittedName>
</protein>
<evidence type="ECO:0000313" key="2">
    <source>
        <dbReference type="Proteomes" id="UP000234641"/>
    </source>
</evidence>
<feature type="non-terminal residue" evidence="1">
    <location>
        <position position="1"/>
    </location>
</feature>
<dbReference type="EMBL" id="FXYY01000077">
    <property type="protein sequence ID" value="SMY03376.1"/>
    <property type="molecule type" value="Genomic_DNA"/>
</dbReference>
<organism evidence="1 2">
    <name type="scientific">Brevibacterium linens ATCC 9172</name>
    <dbReference type="NCBI Taxonomy" id="1255617"/>
    <lineage>
        <taxon>Bacteria</taxon>
        <taxon>Bacillati</taxon>
        <taxon>Actinomycetota</taxon>
        <taxon>Actinomycetes</taxon>
        <taxon>Micrococcales</taxon>
        <taxon>Brevibacteriaceae</taxon>
        <taxon>Brevibacterium</taxon>
    </lineage>
</organism>
<dbReference type="Proteomes" id="UP000234641">
    <property type="component" value="Unassembled WGS sequence"/>
</dbReference>
<name>A0A2H1KUB7_BRELN</name>
<reference evidence="1 2" key="1">
    <citation type="submission" date="2017-03" db="EMBL/GenBank/DDBJ databases">
        <authorList>
            <person name="Afonso C.L."/>
            <person name="Miller P.J."/>
            <person name="Scott M.A."/>
            <person name="Spackman E."/>
            <person name="Goraichik I."/>
            <person name="Dimitrov K.M."/>
            <person name="Suarez D.L."/>
            <person name="Swayne D.E."/>
        </authorList>
    </citation>
    <scope>NUCLEOTIDE SEQUENCE [LARGE SCALE GENOMIC DNA]</scope>
    <source>
        <strain evidence="1 2">ATCC 9172</strain>
    </source>
</reference>
<gene>
    <name evidence="1" type="ORF">BLIN9172_03569</name>
</gene>
<evidence type="ECO:0000313" key="1">
    <source>
        <dbReference type="EMBL" id="SMY03376.1"/>
    </source>
</evidence>
<dbReference type="AlphaFoldDB" id="A0A2H1KUB7"/>
<proteinExistence type="predicted"/>
<sequence>TGPASQRLVFFIGEDQFSFRTTGARHTPFYNFLHEFTAQDTSSSGVDQGMNRDWCTDR</sequence>
<accession>A0A2H1KUB7</accession>